<evidence type="ECO:0000259" key="1">
    <source>
        <dbReference type="Pfam" id="PF13313"/>
    </source>
</evidence>
<evidence type="ECO:0000313" key="2">
    <source>
        <dbReference type="EMBL" id="MBZ6079399.1"/>
    </source>
</evidence>
<evidence type="ECO:0000313" key="3">
    <source>
        <dbReference type="Proteomes" id="UP000704176"/>
    </source>
</evidence>
<dbReference type="RefSeq" id="WP_224316414.1">
    <property type="nucleotide sequence ID" value="NZ_JAIRBM010000036.1"/>
</dbReference>
<dbReference type="EMBL" id="JAIRBM010000036">
    <property type="protein sequence ID" value="MBZ6079399.1"/>
    <property type="molecule type" value="Genomic_DNA"/>
</dbReference>
<dbReference type="Pfam" id="PF13313">
    <property type="entry name" value="DUF4082"/>
    <property type="match status" value="1"/>
</dbReference>
<dbReference type="InterPro" id="IPR025141">
    <property type="entry name" value="DUF4082"/>
</dbReference>
<sequence>SSPVSITAGTTYVVSYHSNGRYAATSNYFTNPTTNGPLTAPADTATSPNGVYAYGSSSLFPTNSFQKTNYWVDVLFNPQATA</sequence>
<comment type="caution">
    <text evidence="2">The sequence shown here is derived from an EMBL/GenBank/DDBJ whole genome shotgun (WGS) entry which is preliminary data.</text>
</comment>
<reference evidence="2 3" key="1">
    <citation type="submission" date="2021-09" db="EMBL/GenBank/DDBJ databases">
        <title>The complete genome sequence of a new microorganism.</title>
        <authorList>
            <person name="Zi Z."/>
        </authorList>
    </citation>
    <scope>NUCLEOTIDE SEQUENCE [LARGE SCALE GENOMIC DNA]</scope>
    <source>
        <strain evidence="2 3">WGZ8</strain>
    </source>
</reference>
<feature type="domain" description="DUF4082" evidence="1">
    <location>
        <begin position="2"/>
        <end position="72"/>
    </location>
</feature>
<proteinExistence type="predicted"/>
<protein>
    <submittedName>
        <fullName evidence="2">DUF4082 domain-containing protein</fullName>
    </submittedName>
</protein>
<feature type="non-terminal residue" evidence="2">
    <location>
        <position position="1"/>
    </location>
</feature>
<keyword evidence="3" id="KW-1185">Reference proteome</keyword>
<accession>A0ABS7VUZ0</accession>
<dbReference type="Proteomes" id="UP000704176">
    <property type="component" value="Unassembled WGS sequence"/>
</dbReference>
<organism evidence="2 3">
    <name type="scientific">Microvirga puerhi</name>
    <dbReference type="NCBI Taxonomy" id="2876078"/>
    <lineage>
        <taxon>Bacteria</taxon>
        <taxon>Pseudomonadati</taxon>
        <taxon>Pseudomonadota</taxon>
        <taxon>Alphaproteobacteria</taxon>
        <taxon>Hyphomicrobiales</taxon>
        <taxon>Methylobacteriaceae</taxon>
        <taxon>Microvirga</taxon>
    </lineage>
</organism>
<name>A0ABS7VUZ0_9HYPH</name>
<gene>
    <name evidence="2" type="ORF">K9B37_24390</name>
</gene>